<dbReference type="Proteomes" id="UP001203297">
    <property type="component" value="Unassembled WGS sequence"/>
</dbReference>
<protein>
    <submittedName>
        <fullName evidence="1">Uncharacterized protein</fullName>
    </submittedName>
</protein>
<proteinExistence type="predicted"/>
<organism evidence="1 2">
    <name type="scientific">Multifurca ochricompacta</name>
    <dbReference type="NCBI Taxonomy" id="376703"/>
    <lineage>
        <taxon>Eukaryota</taxon>
        <taxon>Fungi</taxon>
        <taxon>Dikarya</taxon>
        <taxon>Basidiomycota</taxon>
        <taxon>Agaricomycotina</taxon>
        <taxon>Agaricomycetes</taxon>
        <taxon>Russulales</taxon>
        <taxon>Russulaceae</taxon>
        <taxon>Multifurca</taxon>
    </lineage>
</organism>
<keyword evidence="2" id="KW-1185">Reference proteome</keyword>
<dbReference type="AlphaFoldDB" id="A0AAD4QT65"/>
<reference evidence="1" key="1">
    <citation type="journal article" date="2022" name="New Phytol.">
        <title>Evolutionary transition to the ectomycorrhizal habit in the genomes of a hyperdiverse lineage of mushroom-forming fungi.</title>
        <authorList>
            <person name="Looney B."/>
            <person name="Miyauchi S."/>
            <person name="Morin E."/>
            <person name="Drula E."/>
            <person name="Courty P.E."/>
            <person name="Kohler A."/>
            <person name="Kuo A."/>
            <person name="LaButti K."/>
            <person name="Pangilinan J."/>
            <person name="Lipzen A."/>
            <person name="Riley R."/>
            <person name="Andreopoulos W."/>
            <person name="He G."/>
            <person name="Johnson J."/>
            <person name="Nolan M."/>
            <person name="Tritt A."/>
            <person name="Barry K.W."/>
            <person name="Grigoriev I.V."/>
            <person name="Nagy L.G."/>
            <person name="Hibbett D."/>
            <person name="Henrissat B."/>
            <person name="Matheny P.B."/>
            <person name="Labbe J."/>
            <person name="Martin F.M."/>
        </authorList>
    </citation>
    <scope>NUCLEOTIDE SEQUENCE</scope>
    <source>
        <strain evidence="1">BPL690</strain>
    </source>
</reference>
<evidence type="ECO:0000313" key="1">
    <source>
        <dbReference type="EMBL" id="KAI0307530.1"/>
    </source>
</evidence>
<name>A0AAD4QT65_9AGAM</name>
<accession>A0AAD4QT65</accession>
<dbReference type="EMBL" id="WTXG01000001">
    <property type="protein sequence ID" value="KAI0307530.1"/>
    <property type="molecule type" value="Genomic_DNA"/>
</dbReference>
<sequence>MSTHTTPPPESVTCPALSCPALPCPTGLSSGKPMTRLRREESEVAAAPDCMRFHEAWLVPGGWGDGGVWWSKVGGGALAAVCQIKALDGRRERGGQREKLPSCLKRGRGKAVAAAAGNVTEGITTGGKAAETQYTFPKKDKERIIAAMEMGAKESKLRRWPLSILPA</sequence>
<comment type="caution">
    <text evidence="1">The sequence shown here is derived from an EMBL/GenBank/DDBJ whole genome shotgun (WGS) entry which is preliminary data.</text>
</comment>
<evidence type="ECO:0000313" key="2">
    <source>
        <dbReference type="Proteomes" id="UP001203297"/>
    </source>
</evidence>
<gene>
    <name evidence="1" type="ORF">B0F90DRAFT_1664631</name>
</gene>